<protein>
    <submittedName>
        <fullName evidence="2">Uncharacterized protein</fullName>
    </submittedName>
</protein>
<dbReference type="AlphaFoldDB" id="A0A0C3HIN8"/>
<keyword evidence="3" id="KW-1185">Reference proteome</keyword>
<feature type="compositionally biased region" description="Polar residues" evidence="1">
    <location>
        <begin position="133"/>
        <end position="143"/>
    </location>
</feature>
<sequence length="396" mass="44636">MSVTISVFESLTARNPDIQSKRPGSFNLTTNSHYMYPKELKLWDEFNFQTLKEMYGGELLNTALQKDSALLSYSNLIADADCRECNEDTTRHILTKWNHTIVQAALTAVQSDFHACSWSSYAGGRKKLLNGRSTYVSSSSSPGQTPPLQPTAGKGKIQPAKYKPDAGGALICRTHGIDCPSSDIERLPKDYKVSMKWKSSQMIDRLIDGSGTWKSGKSSSRLAMPIRQVYTYCVTYKCRYGCILTTMEAFIFRIRPRKEGLSSIEFHSRTDELLEEKLISDGMMEYMSIPWKKDEVVNNPLTFNLAVWFVHILAGNHHEVDWDYSPLKSEKLTEKTCTASQAPVTPESQRRPSSRSQLGVDPAQNKSLKRRRGDAADEINFSFTESQTPFASFTQV</sequence>
<name>A0A0C3HIN8_OIDMZ</name>
<dbReference type="InParanoid" id="A0A0C3HIN8"/>
<dbReference type="Proteomes" id="UP000054321">
    <property type="component" value="Unassembled WGS sequence"/>
</dbReference>
<accession>A0A0C3HIN8</accession>
<dbReference type="EMBL" id="KN832874">
    <property type="protein sequence ID" value="KIN02955.1"/>
    <property type="molecule type" value="Genomic_DNA"/>
</dbReference>
<evidence type="ECO:0000313" key="2">
    <source>
        <dbReference type="EMBL" id="KIN02955.1"/>
    </source>
</evidence>
<proteinExistence type="predicted"/>
<evidence type="ECO:0000256" key="1">
    <source>
        <dbReference type="SAM" id="MobiDB-lite"/>
    </source>
</evidence>
<gene>
    <name evidence="2" type="ORF">OIDMADRAFT_119397</name>
</gene>
<feature type="region of interest" description="Disordered" evidence="1">
    <location>
        <begin position="133"/>
        <end position="159"/>
    </location>
</feature>
<dbReference type="STRING" id="913774.A0A0C3HIN8"/>
<dbReference type="HOGENOM" id="CLU_048615_0_0_1"/>
<reference evidence="3" key="2">
    <citation type="submission" date="2015-01" db="EMBL/GenBank/DDBJ databases">
        <title>Evolutionary Origins and Diversification of the Mycorrhizal Mutualists.</title>
        <authorList>
            <consortium name="DOE Joint Genome Institute"/>
            <consortium name="Mycorrhizal Genomics Consortium"/>
            <person name="Kohler A."/>
            <person name="Kuo A."/>
            <person name="Nagy L.G."/>
            <person name="Floudas D."/>
            <person name="Copeland A."/>
            <person name="Barry K.W."/>
            <person name="Cichocki N."/>
            <person name="Veneault-Fourrey C."/>
            <person name="LaButti K."/>
            <person name="Lindquist E.A."/>
            <person name="Lipzen A."/>
            <person name="Lundell T."/>
            <person name="Morin E."/>
            <person name="Murat C."/>
            <person name="Riley R."/>
            <person name="Ohm R."/>
            <person name="Sun H."/>
            <person name="Tunlid A."/>
            <person name="Henrissat B."/>
            <person name="Grigoriev I.V."/>
            <person name="Hibbett D.S."/>
            <person name="Martin F."/>
        </authorList>
    </citation>
    <scope>NUCLEOTIDE SEQUENCE [LARGE SCALE GENOMIC DNA]</scope>
    <source>
        <strain evidence="3">Zn</strain>
    </source>
</reference>
<organism evidence="2 3">
    <name type="scientific">Oidiodendron maius (strain Zn)</name>
    <dbReference type="NCBI Taxonomy" id="913774"/>
    <lineage>
        <taxon>Eukaryota</taxon>
        <taxon>Fungi</taxon>
        <taxon>Dikarya</taxon>
        <taxon>Ascomycota</taxon>
        <taxon>Pezizomycotina</taxon>
        <taxon>Leotiomycetes</taxon>
        <taxon>Leotiomycetes incertae sedis</taxon>
        <taxon>Myxotrichaceae</taxon>
        <taxon>Oidiodendron</taxon>
    </lineage>
</organism>
<evidence type="ECO:0000313" key="3">
    <source>
        <dbReference type="Proteomes" id="UP000054321"/>
    </source>
</evidence>
<feature type="compositionally biased region" description="Polar residues" evidence="1">
    <location>
        <begin position="336"/>
        <end position="347"/>
    </location>
</feature>
<dbReference type="OrthoDB" id="4367324at2759"/>
<feature type="region of interest" description="Disordered" evidence="1">
    <location>
        <begin position="336"/>
        <end position="374"/>
    </location>
</feature>
<reference evidence="2 3" key="1">
    <citation type="submission" date="2014-04" db="EMBL/GenBank/DDBJ databases">
        <authorList>
            <consortium name="DOE Joint Genome Institute"/>
            <person name="Kuo A."/>
            <person name="Martino E."/>
            <person name="Perotto S."/>
            <person name="Kohler A."/>
            <person name="Nagy L.G."/>
            <person name="Floudas D."/>
            <person name="Copeland A."/>
            <person name="Barry K.W."/>
            <person name="Cichocki N."/>
            <person name="Veneault-Fourrey C."/>
            <person name="LaButti K."/>
            <person name="Lindquist E.A."/>
            <person name="Lipzen A."/>
            <person name="Lundell T."/>
            <person name="Morin E."/>
            <person name="Murat C."/>
            <person name="Sun H."/>
            <person name="Tunlid A."/>
            <person name="Henrissat B."/>
            <person name="Grigoriev I.V."/>
            <person name="Hibbett D.S."/>
            <person name="Martin F."/>
            <person name="Nordberg H.P."/>
            <person name="Cantor M.N."/>
            <person name="Hua S.X."/>
        </authorList>
    </citation>
    <scope>NUCLEOTIDE SEQUENCE [LARGE SCALE GENOMIC DNA]</scope>
    <source>
        <strain evidence="2 3">Zn</strain>
    </source>
</reference>